<evidence type="ECO:0000313" key="3">
    <source>
        <dbReference type="Proteomes" id="UP001501333"/>
    </source>
</evidence>
<sequence length="166" mass="19412">MIQLIWGILNIVTFFALIAFCWKKAVEIRQKMGIFVAVLFSFFALSFITKPGNSSEYKKFEFENKKVSQKINRNTHFSEITLEDDLATKMELSVLYDDENAISAVVTRSGFVSGTEWQTHNIFVNKLEKKDSYQYSVTGNRKWKILGIELYSEFKQYRGMKEFKPK</sequence>
<name>A0ABP7YA85_9FLAO</name>
<feature type="transmembrane region" description="Helical" evidence="1">
    <location>
        <begin position="32"/>
        <end position="49"/>
    </location>
</feature>
<dbReference type="RefSeq" id="WP_344757867.1">
    <property type="nucleotide sequence ID" value="NZ_BAABAO010000010.1"/>
</dbReference>
<organism evidence="2 3">
    <name type="scientific">Flavobacterium chungbukense</name>
    <dbReference type="NCBI Taxonomy" id="877464"/>
    <lineage>
        <taxon>Bacteria</taxon>
        <taxon>Pseudomonadati</taxon>
        <taxon>Bacteroidota</taxon>
        <taxon>Flavobacteriia</taxon>
        <taxon>Flavobacteriales</taxon>
        <taxon>Flavobacteriaceae</taxon>
        <taxon>Flavobacterium</taxon>
    </lineage>
</organism>
<keyword evidence="3" id="KW-1185">Reference proteome</keyword>
<evidence type="ECO:0000313" key="2">
    <source>
        <dbReference type="EMBL" id="GAA4132965.1"/>
    </source>
</evidence>
<keyword evidence="1" id="KW-0472">Membrane</keyword>
<keyword evidence="1" id="KW-1133">Transmembrane helix</keyword>
<reference evidence="3" key="1">
    <citation type="journal article" date="2019" name="Int. J. Syst. Evol. Microbiol.">
        <title>The Global Catalogue of Microorganisms (GCM) 10K type strain sequencing project: providing services to taxonomists for standard genome sequencing and annotation.</title>
        <authorList>
            <consortium name="The Broad Institute Genomics Platform"/>
            <consortium name="The Broad Institute Genome Sequencing Center for Infectious Disease"/>
            <person name="Wu L."/>
            <person name="Ma J."/>
        </authorList>
    </citation>
    <scope>NUCLEOTIDE SEQUENCE [LARGE SCALE GENOMIC DNA]</scope>
    <source>
        <strain evidence="3">JCM 17386</strain>
    </source>
</reference>
<feature type="transmembrane region" description="Helical" evidence="1">
    <location>
        <begin position="6"/>
        <end position="25"/>
    </location>
</feature>
<comment type="caution">
    <text evidence="2">The sequence shown here is derived from an EMBL/GenBank/DDBJ whole genome shotgun (WGS) entry which is preliminary data.</text>
</comment>
<dbReference type="EMBL" id="BAABAO010000010">
    <property type="protein sequence ID" value="GAA4132965.1"/>
    <property type="molecule type" value="Genomic_DNA"/>
</dbReference>
<gene>
    <name evidence="2" type="ORF">GCM10022250_26290</name>
</gene>
<proteinExistence type="predicted"/>
<evidence type="ECO:0000256" key="1">
    <source>
        <dbReference type="SAM" id="Phobius"/>
    </source>
</evidence>
<keyword evidence="1" id="KW-0812">Transmembrane</keyword>
<accession>A0ABP7YA85</accession>
<dbReference type="Proteomes" id="UP001501333">
    <property type="component" value="Unassembled WGS sequence"/>
</dbReference>
<protein>
    <submittedName>
        <fullName evidence="2">Uncharacterized protein</fullName>
    </submittedName>
</protein>